<protein>
    <submittedName>
        <fullName evidence="2">Uncharacterized protein</fullName>
    </submittedName>
</protein>
<evidence type="ECO:0000313" key="3">
    <source>
        <dbReference type="Proteomes" id="UP001257895"/>
    </source>
</evidence>
<sequence>MIYESRDLAATTAARPRLLPWSNLDGNPCYLVTDDTGTGRLSRLADEIEAVQLGMADDLLGHAVDLLGDTRATAPQLRHLAACLAEALHDVHRIARSRGARLSVPHGEEEDLDAVPEGGRGNGPTAGAGRPPSSSEGGRPR</sequence>
<comment type="caution">
    <text evidence="2">The sequence shown here is derived from an EMBL/GenBank/DDBJ whole genome shotgun (WGS) entry which is preliminary data.</text>
</comment>
<gene>
    <name evidence="2" type="ORF">QNO05_26260</name>
</gene>
<keyword evidence="3" id="KW-1185">Reference proteome</keyword>
<reference evidence="2 3" key="1">
    <citation type="submission" date="2023-05" db="EMBL/GenBank/DDBJ databases">
        <title>Streptomyces fuscus sp. nov., a brown-black pigment producing actinomyces isolated from dry sand of Sea duck farm.</title>
        <authorList>
            <person name="Xie J."/>
            <person name="Shen N."/>
        </authorList>
    </citation>
    <scope>NUCLEOTIDE SEQUENCE [LARGE SCALE GENOMIC DNA]</scope>
    <source>
        <strain evidence="2 3">CGMCC 4.1883</strain>
    </source>
</reference>
<evidence type="ECO:0000313" key="2">
    <source>
        <dbReference type="EMBL" id="MDT6973328.1"/>
    </source>
</evidence>
<organism evidence="2 3">
    <name type="scientific">Streptomyces thermocarboxydus</name>
    <dbReference type="NCBI Taxonomy" id="59299"/>
    <lineage>
        <taxon>Bacteria</taxon>
        <taxon>Bacillati</taxon>
        <taxon>Actinomycetota</taxon>
        <taxon>Actinomycetes</taxon>
        <taxon>Kitasatosporales</taxon>
        <taxon>Streptomycetaceae</taxon>
        <taxon>Streptomyces</taxon>
    </lineage>
</organism>
<evidence type="ECO:0000256" key="1">
    <source>
        <dbReference type="SAM" id="MobiDB-lite"/>
    </source>
</evidence>
<dbReference type="Proteomes" id="UP001257895">
    <property type="component" value="Unassembled WGS sequence"/>
</dbReference>
<dbReference type="EMBL" id="JASKMB010000029">
    <property type="protein sequence ID" value="MDT6973328.1"/>
    <property type="molecule type" value="Genomic_DNA"/>
</dbReference>
<name>A0ABU3JH04_9ACTN</name>
<feature type="region of interest" description="Disordered" evidence="1">
    <location>
        <begin position="98"/>
        <end position="141"/>
    </location>
</feature>
<accession>A0ABU3JH04</accession>
<proteinExistence type="predicted"/>
<dbReference type="RefSeq" id="WP_346083297.1">
    <property type="nucleotide sequence ID" value="NZ_BAAAGV010000027.1"/>
</dbReference>